<reference evidence="1 2" key="1">
    <citation type="submission" date="2019-05" db="EMBL/GenBank/DDBJ databases">
        <title>Another draft genome of Portunus trituberculatus and its Hox gene families provides insights of decapod evolution.</title>
        <authorList>
            <person name="Jeong J.-H."/>
            <person name="Song I."/>
            <person name="Kim S."/>
            <person name="Choi T."/>
            <person name="Kim D."/>
            <person name="Ryu S."/>
            <person name="Kim W."/>
        </authorList>
    </citation>
    <scope>NUCLEOTIDE SEQUENCE [LARGE SCALE GENOMIC DNA]</scope>
    <source>
        <tissue evidence="1">Muscle</tissue>
    </source>
</reference>
<dbReference type="EMBL" id="VSRR010059554">
    <property type="protein sequence ID" value="MPC82364.1"/>
    <property type="molecule type" value="Genomic_DNA"/>
</dbReference>
<dbReference type="AlphaFoldDB" id="A0A5B7IQ75"/>
<gene>
    <name evidence="1" type="ORF">E2C01_077025</name>
</gene>
<evidence type="ECO:0000313" key="2">
    <source>
        <dbReference type="Proteomes" id="UP000324222"/>
    </source>
</evidence>
<evidence type="ECO:0000313" key="1">
    <source>
        <dbReference type="EMBL" id="MPC82364.1"/>
    </source>
</evidence>
<sequence>MVTPFSGTVAAQVSVCAYACKYNITYFLKSTGRSQLWAAKYPQIKLPSTGPTGNNSQLTSHAQQDAEVVNCGISLRFASSRKL</sequence>
<organism evidence="1 2">
    <name type="scientific">Portunus trituberculatus</name>
    <name type="common">Swimming crab</name>
    <name type="synonym">Neptunus trituberculatus</name>
    <dbReference type="NCBI Taxonomy" id="210409"/>
    <lineage>
        <taxon>Eukaryota</taxon>
        <taxon>Metazoa</taxon>
        <taxon>Ecdysozoa</taxon>
        <taxon>Arthropoda</taxon>
        <taxon>Crustacea</taxon>
        <taxon>Multicrustacea</taxon>
        <taxon>Malacostraca</taxon>
        <taxon>Eumalacostraca</taxon>
        <taxon>Eucarida</taxon>
        <taxon>Decapoda</taxon>
        <taxon>Pleocyemata</taxon>
        <taxon>Brachyura</taxon>
        <taxon>Eubrachyura</taxon>
        <taxon>Portunoidea</taxon>
        <taxon>Portunidae</taxon>
        <taxon>Portuninae</taxon>
        <taxon>Portunus</taxon>
    </lineage>
</organism>
<proteinExistence type="predicted"/>
<name>A0A5B7IQ75_PORTR</name>
<comment type="caution">
    <text evidence="1">The sequence shown here is derived from an EMBL/GenBank/DDBJ whole genome shotgun (WGS) entry which is preliminary data.</text>
</comment>
<keyword evidence="2" id="KW-1185">Reference proteome</keyword>
<protein>
    <submittedName>
        <fullName evidence="1">Uncharacterized protein</fullName>
    </submittedName>
</protein>
<dbReference type="Proteomes" id="UP000324222">
    <property type="component" value="Unassembled WGS sequence"/>
</dbReference>
<accession>A0A5B7IQ75</accession>